<proteinExistence type="predicted"/>
<sequence>MDRKTLIVAQLLITVMMAVLMSGFMSLIAIGPTAEWLAGWPRQAITAWPIAFILTQGVSPLAFALAVRVTKRRG</sequence>
<dbReference type="AlphaFoldDB" id="A0A6L8LN13"/>
<keyword evidence="1" id="KW-0812">Transmembrane</keyword>
<dbReference type="RefSeq" id="WP_160972745.1">
    <property type="nucleotide sequence ID" value="NZ_WWEN01000003.1"/>
</dbReference>
<dbReference type="Pfam" id="PF11391">
    <property type="entry name" value="DUF2798"/>
    <property type="match status" value="1"/>
</dbReference>
<name>A0A6L8LN13_9RHOB</name>
<dbReference type="EMBL" id="WWEN01000003">
    <property type="protein sequence ID" value="MYM55032.1"/>
    <property type="molecule type" value="Genomic_DNA"/>
</dbReference>
<organism evidence="2 3">
    <name type="scientific">Thalassovita mangrovi</name>
    <dbReference type="NCBI Taxonomy" id="2692236"/>
    <lineage>
        <taxon>Bacteria</taxon>
        <taxon>Pseudomonadati</taxon>
        <taxon>Pseudomonadota</taxon>
        <taxon>Alphaproteobacteria</taxon>
        <taxon>Rhodobacterales</taxon>
        <taxon>Roseobacteraceae</taxon>
        <taxon>Thalassovita</taxon>
    </lineage>
</organism>
<reference evidence="2 3" key="1">
    <citation type="submission" date="2020-01" db="EMBL/GenBank/DDBJ databases">
        <authorList>
            <person name="Chen S."/>
        </authorList>
    </citation>
    <scope>NUCLEOTIDE SEQUENCE [LARGE SCALE GENOMIC DNA]</scope>
    <source>
        <strain evidence="2 3">GS-10</strain>
    </source>
</reference>
<comment type="caution">
    <text evidence="2">The sequence shown here is derived from an EMBL/GenBank/DDBJ whole genome shotgun (WGS) entry which is preliminary data.</text>
</comment>
<keyword evidence="3" id="KW-1185">Reference proteome</keyword>
<keyword evidence="1" id="KW-0472">Membrane</keyword>
<dbReference type="InterPro" id="IPR021529">
    <property type="entry name" value="DUF2798"/>
</dbReference>
<feature type="transmembrane region" description="Helical" evidence="1">
    <location>
        <begin position="50"/>
        <end position="69"/>
    </location>
</feature>
<evidence type="ECO:0000313" key="2">
    <source>
        <dbReference type="EMBL" id="MYM55032.1"/>
    </source>
</evidence>
<gene>
    <name evidence="2" type="ORF">GR167_06935</name>
</gene>
<accession>A0A6L8LN13</accession>
<keyword evidence="1" id="KW-1133">Transmembrane helix</keyword>
<evidence type="ECO:0000256" key="1">
    <source>
        <dbReference type="SAM" id="Phobius"/>
    </source>
</evidence>
<dbReference type="Proteomes" id="UP000479043">
    <property type="component" value="Unassembled WGS sequence"/>
</dbReference>
<feature type="transmembrane region" description="Helical" evidence="1">
    <location>
        <begin position="7"/>
        <end position="30"/>
    </location>
</feature>
<protein>
    <submittedName>
        <fullName evidence="2">DUF2798 domain-containing protein</fullName>
    </submittedName>
</protein>
<evidence type="ECO:0000313" key="3">
    <source>
        <dbReference type="Proteomes" id="UP000479043"/>
    </source>
</evidence>